<feature type="region of interest" description="Disordered" evidence="1">
    <location>
        <begin position="42"/>
        <end position="61"/>
    </location>
</feature>
<accession>A0AAW6TVP5</accession>
<dbReference type="EMBL" id="JASCXX010000001">
    <property type="protein sequence ID" value="MDI6447579.1"/>
    <property type="molecule type" value="Genomic_DNA"/>
</dbReference>
<dbReference type="SUPFAM" id="SSF52266">
    <property type="entry name" value="SGNH hydrolase"/>
    <property type="match status" value="1"/>
</dbReference>
<dbReference type="AlphaFoldDB" id="A0AAW6TVP5"/>
<sequence>MAAERTDQDGRLYDGMTVDGLHLSPNSYQLWADALKPILTERLGSPADEDHAPPPIGDPSAALKRPWETLLNNSCHHSPIAVKRA</sequence>
<comment type="caution">
    <text evidence="2">The sequence shown here is derived from an EMBL/GenBank/DDBJ whole genome shotgun (WGS) entry which is preliminary data.</text>
</comment>
<evidence type="ECO:0000256" key="1">
    <source>
        <dbReference type="SAM" id="MobiDB-lite"/>
    </source>
</evidence>
<dbReference type="InterPro" id="IPR036514">
    <property type="entry name" value="SGNH_hydro_sf"/>
</dbReference>
<dbReference type="Proteomes" id="UP001431776">
    <property type="component" value="Unassembled WGS sequence"/>
</dbReference>
<dbReference type="RefSeq" id="WP_349242989.1">
    <property type="nucleotide sequence ID" value="NZ_JASCXX010000001.1"/>
</dbReference>
<evidence type="ECO:0008006" key="4">
    <source>
        <dbReference type="Google" id="ProtNLM"/>
    </source>
</evidence>
<evidence type="ECO:0000313" key="3">
    <source>
        <dbReference type="Proteomes" id="UP001431776"/>
    </source>
</evidence>
<name>A0AAW6TVP5_9BACT</name>
<proteinExistence type="predicted"/>
<organism evidence="2 3">
    <name type="scientific">Anaerobaca lacustris</name>
    <dbReference type="NCBI Taxonomy" id="3044600"/>
    <lineage>
        <taxon>Bacteria</taxon>
        <taxon>Pseudomonadati</taxon>
        <taxon>Planctomycetota</taxon>
        <taxon>Phycisphaerae</taxon>
        <taxon>Sedimentisphaerales</taxon>
        <taxon>Anaerobacaceae</taxon>
        <taxon>Anaerobaca</taxon>
    </lineage>
</organism>
<dbReference type="Gene3D" id="3.40.50.1110">
    <property type="entry name" value="SGNH hydrolase"/>
    <property type="match status" value="1"/>
</dbReference>
<reference evidence="2" key="1">
    <citation type="submission" date="2023-05" db="EMBL/GenBank/DDBJ databases">
        <title>Anaerotaeda fermentans gen. nov., sp. nov., a novel anaerobic planctomycete of the new family within the order Sedimentisphaerales isolated from Taman Peninsula, Russia.</title>
        <authorList>
            <person name="Khomyakova M.A."/>
            <person name="Merkel A.Y."/>
            <person name="Slobodkin A.I."/>
        </authorList>
    </citation>
    <scope>NUCLEOTIDE SEQUENCE</scope>
    <source>
        <strain evidence="2">M17dextr</strain>
    </source>
</reference>
<protein>
    <recommendedName>
        <fullName evidence="4">SGNH hydrolase-type esterase domain-containing protein</fullName>
    </recommendedName>
</protein>
<gene>
    <name evidence="2" type="ORF">QJ522_00875</name>
</gene>
<dbReference type="GO" id="GO:0016788">
    <property type="term" value="F:hydrolase activity, acting on ester bonds"/>
    <property type="evidence" value="ECO:0007669"/>
    <property type="project" value="UniProtKB-ARBA"/>
</dbReference>
<keyword evidence="3" id="KW-1185">Reference proteome</keyword>
<evidence type="ECO:0000313" key="2">
    <source>
        <dbReference type="EMBL" id="MDI6447579.1"/>
    </source>
</evidence>